<sequence>MTSWNASVSMVRIRSSLAFSSVNATNLRPAGRLLFPSVSAAAPFPEASSRRGAVDVVGLRRPTEQRDHTSCCRLRRRSSRGPTAPRGRRPCSPGSLPAGSR</sequence>
<evidence type="ECO:0000313" key="3">
    <source>
        <dbReference type="Proteomes" id="UP000317650"/>
    </source>
</evidence>
<proteinExistence type="predicted"/>
<evidence type="ECO:0000313" key="2">
    <source>
        <dbReference type="EMBL" id="THU52345.1"/>
    </source>
</evidence>
<dbReference type="Proteomes" id="UP000317650">
    <property type="component" value="Chromosome 10"/>
</dbReference>
<evidence type="ECO:0000256" key="1">
    <source>
        <dbReference type="SAM" id="MobiDB-lite"/>
    </source>
</evidence>
<organism evidence="2 3">
    <name type="scientific">Musa balbisiana</name>
    <name type="common">Banana</name>
    <dbReference type="NCBI Taxonomy" id="52838"/>
    <lineage>
        <taxon>Eukaryota</taxon>
        <taxon>Viridiplantae</taxon>
        <taxon>Streptophyta</taxon>
        <taxon>Embryophyta</taxon>
        <taxon>Tracheophyta</taxon>
        <taxon>Spermatophyta</taxon>
        <taxon>Magnoliopsida</taxon>
        <taxon>Liliopsida</taxon>
        <taxon>Zingiberales</taxon>
        <taxon>Musaceae</taxon>
        <taxon>Musa</taxon>
    </lineage>
</organism>
<reference evidence="2 3" key="1">
    <citation type="journal article" date="2019" name="Nat. Plants">
        <title>Genome sequencing of Musa balbisiana reveals subgenome evolution and function divergence in polyploid bananas.</title>
        <authorList>
            <person name="Yao X."/>
        </authorList>
    </citation>
    <scope>NUCLEOTIDE SEQUENCE [LARGE SCALE GENOMIC DNA]</scope>
    <source>
        <strain evidence="3">cv. DH-PKW</strain>
        <tissue evidence="2">Leaves</tissue>
    </source>
</reference>
<comment type="caution">
    <text evidence="2">The sequence shown here is derived from an EMBL/GenBank/DDBJ whole genome shotgun (WGS) entry which is preliminary data.</text>
</comment>
<gene>
    <name evidence="2" type="ORF">C4D60_Mb10t03040</name>
</gene>
<name>A0A4S8IUC7_MUSBA</name>
<keyword evidence="3" id="KW-1185">Reference proteome</keyword>
<dbReference type="AlphaFoldDB" id="A0A4S8IUC7"/>
<protein>
    <submittedName>
        <fullName evidence="2">Uncharacterized protein</fullName>
    </submittedName>
</protein>
<accession>A0A4S8IUC7</accession>
<feature type="region of interest" description="Disordered" evidence="1">
    <location>
        <begin position="60"/>
        <end position="101"/>
    </location>
</feature>
<feature type="compositionally biased region" description="Basic and acidic residues" evidence="1">
    <location>
        <begin position="61"/>
        <end position="70"/>
    </location>
</feature>
<dbReference type="EMBL" id="PYDT01000008">
    <property type="protein sequence ID" value="THU52345.1"/>
    <property type="molecule type" value="Genomic_DNA"/>
</dbReference>